<keyword evidence="3 6" id="KW-0067">ATP-binding</keyword>
<evidence type="ECO:0000256" key="2">
    <source>
        <dbReference type="ARBA" id="ARBA00022741"/>
    </source>
</evidence>
<dbReference type="Gene3D" id="3.30.930.10">
    <property type="entry name" value="Bira Bifunctional Protein, Domain 2"/>
    <property type="match status" value="1"/>
</dbReference>
<dbReference type="PROSITE" id="PS50862">
    <property type="entry name" value="AA_TRNA_LIGASE_II"/>
    <property type="match status" value="1"/>
</dbReference>
<dbReference type="PIRSF" id="PIRSF001529">
    <property type="entry name" value="Ser-tRNA-synth_IIa"/>
    <property type="match status" value="1"/>
</dbReference>
<comment type="catalytic activity">
    <reaction evidence="6">
        <text>tRNA(Sec) + L-serine + ATP = L-seryl-tRNA(Sec) + AMP + diphosphate + H(+)</text>
        <dbReference type="Rhea" id="RHEA:42580"/>
        <dbReference type="Rhea" id="RHEA-COMP:9742"/>
        <dbReference type="Rhea" id="RHEA-COMP:10128"/>
        <dbReference type="ChEBI" id="CHEBI:15378"/>
        <dbReference type="ChEBI" id="CHEBI:30616"/>
        <dbReference type="ChEBI" id="CHEBI:33019"/>
        <dbReference type="ChEBI" id="CHEBI:33384"/>
        <dbReference type="ChEBI" id="CHEBI:78442"/>
        <dbReference type="ChEBI" id="CHEBI:78533"/>
        <dbReference type="ChEBI" id="CHEBI:456215"/>
        <dbReference type="EC" id="6.1.1.11"/>
    </reaction>
</comment>
<comment type="domain">
    <text evidence="6">Consists of two distinct domains, a catalytic core and a N-terminal extension that is involved in tRNA binding.</text>
</comment>
<keyword evidence="1 6" id="KW-0436">Ligase</keyword>
<dbReference type="CDD" id="cd00770">
    <property type="entry name" value="SerRS_core"/>
    <property type="match status" value="1"/>
</dbReference>
<dbReference type="InterPro" id="IPR042103">
    <property type="entry name" value="SerRS_1_N_sf"/>
</dbReference>
<dbReference type="PRINTS" id="PR00981">
    <property type="entry name" value="TRNASYNTHSER"/>
</dbReference>
<keyword evidence="5 6" id="KW-0030">Aminoacyl-tRNA synthetase</keyword>
<dbReference type="InterPro" id="IPR015866">
    <property type="entry name" value="Ser-tRNA-synth_1_N"/>
</dbReference>
<evidence type="ECO:0000256" key="4">
    <source>
        <dbReference type="ARBA" id="ARBA00022917"/>
    </source>
</evidence>
<dbReference type="HAMAP" id="MF_00176">
    <property type="entry name" value="Ser_tRNA_synth_type1"/>
    <property type="match status" value="1"/>
</dbReference>
<comment type="function">
    <text evidence="6">Catalyzes the attachment of serine to tRNA(Ser). Is also able to aminoacylate tRNA(Sec) with serine, to form the misacylated tRNA L-seryl-tRNA(Sec), which will be further converted into selenocysteinyl-tRNA(Sec).</text>
</comment>
<comment type="catalytic activity">
    <reaction evidence="6">
        <text>tRNA(Ser) + L-serine + ATP = L-seryl-tRNA(Ser) + AMP + diphosphate + H(+)</text>
        <dbReference type="Rhea" id="RHEA:12292"/>
        <dbReference type="Rhea" id="RHEA-COMP:9669"/>
        <dbReference type="Rhea" id="RHEA-COMP:9703"/>
        <dbReference type="ChEBI" id="CHEBI:15378"/>
        <dbReference type="ChEBI" id="CHEBI:30616"/>
        <dbReference type="ChEBI" id="CHEBI:33019"/>
        <dbReference type="ChEBI" id="CHEBI:33384"/>
        <dbReference type="ChEBI" id="CHEBI:78442"/>
        <dbReference type="ChEBI" id="CHEBI:78533"/>
        <dbReference type="ChEBI" id="CHEBI:456215"/>
        <dbReference type="EC" id="6.1.1.11"/>
    </reaction>
</comment>
<evidence type="ECO:0000256" key="9">
    <source>
        <dbReference type="SAM" id="Coils"/>
    </source>
</evidence>
<feature type="binding site" evidence="8">
    <location>
        <begin position="264"/>
        <end position="267"/>
    </location>
    <ligand>
        <name>ATP</name>
        <dbReference type="ChEBI" id="CHEBI:30616"/>
    </ligand>
</feature>
<comment type="similarity">
    <text evidence="6">Belongs to the class-II aminoacyl-tRNA synthetase family. Type-1 seryl-tRNA synthetase subfamily.</text>
</comment>
<keyword evidence="4 6" id="KW-0648">Protein biosynthesis</keyword>
<dbReference type="InterPro" id="IPR033729">
    <property type="entry name" value="SerRS_core"/>
</dbReference>
<dbReference type="GO" id="GO:0016260">
    <property type="term" value="P:selenocysteine biosynthetic process"/>
    <property type="evidence" value="ECO:0007669"/>
    <property type="project" value="UniProtKB-UniRule"/>
</dbReference>
<evidence type="ECO:0000256" key="5">
    <source>
        <dbReference type="ARBA" id="ARBA00023146"/>
    </source>
</evidence>
<dbReference type="SUPFAM" id="SSF46589">
    <property type="entry name" value="tRNA-binding arm"/>
    <property type="match status" value="1"/>
</dbReference>
<feature type="binding site" evidence="7">
    <location>
        <position position="368"/>
    </location>
    <ligand>
        <name>L-serine</name>
        <dbReference type="ChEBI" id="CHEBI:33384"/>
    </ligand>
</feature>
<comment type="subcellular location">
    <subcellularLocation>
        <location evidence="6">Cytoplasm</location>
    </subcellularLocation>
</comment>
<comment type="caution">
    <text evidence="11">The sequence shown here is derived from an EMBL/GenBank/DDBJ whole genome shotgun (WGS) entry which is preliminary data.</text>
</comment>
<evidence type="ECO:0000313" key="12">
    <source>
        <dbReference type="Proteomes" id="UP000231371"/>
    </source>
</evidence>
<protein>
    <recommendedName>
        <fullName evidence="6">Serine--tRNA ligase</fullName>
        <ecNumber evidence="6">6.1.1.11</ecNumber>
    </recommendedName>
    <alternativeName>
        <fullName evidence="6">Seryl-tRNA synthetase</fullName>
        <shortName evidence="6">SerRS</shortName>
    </alternativeName>
    <alternativeName>
        <fullName evidence="6">Seryl-tRNA(Ser/Sec) synthetase</fullName>
    </alternativeName>
</protein>
<dbReference type="GO" id="GO:0005737">
    <property type="term" value="C:cytoplasm"/>
    <property type="evidence" value="ECO:0007669"/>
    <property type="project" value="UniProtKB-SubCell"/>
</dbReference>
<dbReference type="SUPFAM" id="SSF55681">
    <property type="entry name" value="Class II aaRS and biotin synthetases"/>
    <property type="match status" value="1"/>
</dbReference>
<comment type="subunit">
    <text evidence="6">Homodimer. The tRNA molecule binds across the dimer.</text>
</comment>
<feature type="binding site" evidence="6">
    <location>
        <begin position="217"/>
        <end position="219"/>
    </location>
    <ligand>
        <name>L-serine</name>
        <dbReference type="ChEBI" id="CHEBI:33384"/>
    </ligand>
</feature>
<reference evidence="11 12" key="1">
    <citation type="submission" date="2017-09" db="EMBL/GenBank/DDBJ databases">
        <title>Depth-based differentiation of microbial function through sediment-hosted aquifers and enrichment of novel symbionts in the deep terrestrial subsurface.</title>
        <authorList>
            <person name="Probst A.J."/>
            <person name="Ladd B."/>
            <person name="Jarett J.K."/>
            <person name="Geller-Mcgrath D.E."/>
            <person name="Sieber C.M."/>
            <person name="Emerson J.B."/>
            <person name="Anantharaman K."/>
            <person name="Thomas B.C."/>
            <person name="Malmstrom R."/>
            <person name="Stieglmeier M."/>
            <person name="Klingl A."/>
            <person name="Woyke T."/>
            <person name="Ryan C.M."/>
            <person name="Banfield J.F."/>
        </authorList>
    </citation>
    <scope>NUCLEOTIDE SEQUENCE [LARGE SCALE GENOMIC DNA]</scope>
    <source>
        <strain evidence="11">CG11_big_fil_rev_8_21_14_0_20_40_12</strain>
    </source>
</reference>
<feature type="binding site" evidence="6">
    <location>
        <position position="264"/>
    </location>
    <ligand>
        <name>ATP</name>
        <dbReference type="ChEBI" id="CHEBI:30616"/>
    </ligand>
</feature>
<organism evidence="11 12">
    <name type="scientific">Candidatus Shapirobacteria bacterium CG11_big_fil_rev_8_21_14_0_20_40_12</name>
    <dbReference type="NCBI Taxonomy" id="1974889"/>
    <lineage>
        <taxon>Bacteria</taxon>
        <taxon>Candidatus Shapironibacteriota</taxon>
    </lineage>
</organism>
<dbReference type="Pfam" id="PF00587">
    <property type="entry name" value="tRNA-synt_2b"/>
    <property type="match status" value="1"/>
</dbReference>
<dbReference type="AlphaFoldDB" id="A0A2H0KFY2"/>
<dbReference type="Gene3D" id="1.10.287.40">
    <property type="entry name" value="Serine-tRNA synthetase, tRNA binding domain"/>
    <property type="match status" value="1"/>
</dbReference>
<evidence type="ECO:0000259" key="10">
    <source>
        <dbReference type="PROSITE" id="PS50862"/>
    </source>
</evidence>
<accession>A0A2H0KFY2</accession>
<dbReference type="UniPathway" id="UPA00906">
    <property type="reaction ID" value="UER00895"/>
</dbReference>
<name>A0A2H0KFY2_9BACT</name>
<dbReference type="InterPro" id="IPR002317">
    <property type="entry name" value="Ser-tRNA-ligase_type_1"/>
</dbReference>
<feature type="site" description="Important for serine binding" evidence="7">
    <location>
        <position position="370"/>
    </location>
</feature>
<evidence type="ECO:0000256" key="7">
    <source>
        <dbReference type="PIRSR" id="PIRSR001529-1"/>
    </source>
</evidence>
<dbReference type="GO" id="GO:0005524">
    <property type="term" value="F:ATP binding"/>
    <property type="evidence" value="ECO:0007669"/>
    <property type="project" value="UniProtKB-UniRule"/>
</dbReference>
<feature type="binding site" evidence="7">
    <location>
        <position position="217"/>
    </location>
    <ligand>
        <name>L-serine</name>
        <dbReference type="ChEBI" id="CHEBI:33384"/>
    </ligand>
</feature>
<evidence type="ECO:0000256" key="3">
    <source>
        <dbReference type="ARBA" id="ARBA00022840"/>
    </source>
</evidence>
<keyword evidence="6" id="KW-0963">Cytoplasm</keyword>
<dbReference type="GO" id="GO:0004828">
    <property type="term" value="F:serine-tRNA ligase activity"/>
    <property type="evidence" value="ECO:0007669"/>
    <property type="project" value="UniProtKB-UniRule"/>
</dbReference>
<sequence length="410" mass="46556">MVDIKKLRENPDFFKKATADKQRGSGLVDEVLKLDGEKRNLLQKVETLRAERNKLGKEDIERGKQIKVDLSGLKADLSRVDKELEEMLWKLPNPAMPDVPVGKDENENVEVRKWGEIPKFDFAPKAHWQLGESLDLIDTQRAGKVSGTRFGYLKNEGVLLELALLNFGLKKLIEKGFTPVLPPVMIAKEVMSALGYNNYGFDETYQIVDEDLVLVATAEHALVPYYKDEILTEGDLPKRFVGFSSAFRKEAGSYGKDTKGILRVHQFNKLEMVSFCKPEDSQKEHEFILGIEEELMQTLKIPYHVTQMCTGDLGDPAAAKFDIGAWFPSENIYRETHSCSNCTDYQARRLNIRFKRKTGEIEFVHILNGTAFSERPILAILENYQKPDGTVEVPEVLRQFVGKDIISPKS</sequence>
<keyword evidence="9" id="KW-0175">Coiled coil</keyword>
<proteinExistence type="inferred from homology"/>
<dbReference type="InterPro" id="IPR010978">
    <property type="entry name" value="tRNA-bd_arm"/>
</dbReference>
<dbReference type="InterPro" id="IPR006195">
    <property type="entry name" value="aa-tRNA-synth_II"/>
</dbReference>
<feature type="binding site" evidence="6">
    <location>
        <position position="370"/>
    </location>
    <ligand>
        <name>L-serine</name>
        <dbReference type="ChEBI" id="CHEBI:33384"/>
    </ligand>
</feature>
<comment type="pathway">
    <text evidence="6">Aminoacyl-tRNA biosynthesis; selenocysteinyl-tRNA(Sec) biosynthesis; L-seryl-tRNA(Sec) from L-serine and tRNA(Sec): step 1/1.</text>
</comment>
<dbReference type="EC" id="6.1.1.11" evidence="6"/>
<dbReference type="Pfam" id="PF02403">
    <property type="entry name" value="Seryl_tRNA_N"/>
    <property type="match status" value="1"/>
</dbReference>
<feature type="coiled-coil region" evidence="9">
    <location>
        <begin position="31"/>
        <end position="58"/>
    </location>
</feature>
<feature type="binding site" evidence="6 8">
    <location>
        <begin position="335"/>
        <end position="338"/>
    </location>
    <ligand>
        <name>ATP</name>
        <dbReference type="ChEBI" id="CHEBI:30616"/>
    </ligand>
</feature>
<evidence type="ECO:0000256" key="1">
    <source>
        <dbReference type="ARBA" id="ARBA00022598"/>
    </source>
</evidence>
<dbReference type="Proteomes" id="UP000231371">
    <property type="component" value="Unassembled WGS sequence"/>
</dbReference>
<feature type="binding site" evidence="6 7">
    <location>
        <position position="271"/>
    </location>
    <ligand>
        <name>L-serine</name>
        <dbReference type="ChEBI" id="CHEBI:33384"/>
    </ligand>
</feature>
<feature type="binding site" evidence="6 8">
    <location>
        <begin position="248"/>
        <end position="250"/>
    </location>
    <ligand>
        <name>ATP</name>
        <dbReference type="ChEBI" id="CHEBI:30616"/>
    </ligand>
</feature>
<evidence type="ECO:0000256" key="6">
    <source>
        <dbReference type="HAMAP-Rule" id="MF_00176"/>
    </source>
</evidence>
<dbReference type="NCBIfam" id="TIGR00414">
    <property type="entry name" value="serS"/>
    <property type="match status" value="1"/>
</dbReference>
<dbReference type="PANTHER" id="PTHR11778">
    <property type="entry name" value="SERYL-TRNA SYNTHETASE"/>
    <property type="match status" value="1"/>
</dbReference>
<evidence type="ECO:0000313" key="11">
    <source>
        <dbReference type="EMBL" id="PIQ70170.1"/>
    </source>
</evidence>
<keyword evidence="2 6" id="KW-0547">Nucleotide-binding</keyword>
<dbReference type="EMBL" id="PCVI01000029">
    <property type="protein sequence ID" value="PIQ70170.1"/>
    <property type="molecule type" value="Genomic_DNA"/>
</dbReference>
<dbReference type="InterPro" id="IPR002314">
    <property type="entry name" value="aa-tRNA-synt_IIb"/>
</dbReference>
<evidence type="ECO:0000256" key="8">
    <source>
        <dbReference type="PIRSR" id="PIRSR001529-2"/>
    </source>
</evidence>
<dbReference type="InterPro" id="IPR045864">
    <property type="entry name" value="aa-tRNA-synth_II/BPL/LPL"/>
</dbReference>
<feature type="domain" description="Aminoacyl-transfer RNA synthetases class-II family profile" evidence="10">
    <location>
        <begin position="170"/>
        <end position="394"/>
    </location>
</feature>
<gene>
    <name evidence="6" type="primary">serS</name>
    <name evidence="11" type="ORF">COV89_01925</name>
</gene>
<dbReference type="GO" id="GO:0006434">
    <property type="term" value="P:seryl-tRNA aminoacylation"/>
    <property type="evidence" value="ECO:0007669"/>
    <property type="project" value="UniProtKB-UniRule"/>
</dbReference>
<feature type="binding site" evidence="7">
    <location>
        <position position="248"/>
    </location>
    <ligand>
        <name>L-serine</name>
        <dbReference type="ChEBI" id="CHEBI:33384"/>
    </ligand>
</feature>